<dbReference type="EMBL" id="LAZR01012383">
    <property type="protein sequence ID" value="KKM27123.1"/>
    <property type="molecule type" value="Genomic_DNA"/>
</dbReference>
<name>A0A0F9KYN1_9ZZZZ</name>
<gene>
    <name evidence="2" type="ORF">LCGC14_1577840</name>
</gene>
<protein>
    <submittedName>
        <fullName evidence="2">Uncharacterized protein</fullName>
    </submittedName>
</protein>
<sequence length="39" mass="4398">MIYLPAWIIGIGAILIIMVAAVSILEYLDIKPRSKKVRK</sequence>
<comment type="caution">
    <text evidence="2">The sequence shown here is derived from an EMBL/GenBank/DDBJ whole genome shotgun (WGS) entry which is preliminary data.</text>
</comment>
<evidence type="ECO:0000313" key="2">
    <source>
        <dbReference type="EMBL" id="KKM27123.1"/>
    </source>
</evidence>
<accession>A0A0F9KYN1</accession>
<organism evidence="2">
    <name type="scientific">marine sediment metagenome</name>
    <dbReference type="NCBI Taxonomy" id="412755"/>
    <lineage>
        <taxon>unclassified sequences</taxon>
        <taxon>metagenomes</taxon>
        <taxon>ecological metagenomes</taxon>
    </lineage>
</organism>
<evidence type="ECO:0000256" key="1">
    <source>
        <dbReference type="SAM" id="Phobius"/>
    </source>
</evidence>
<keyword evidence="1" id="KW-0812">Transmembrane</keyword>
<keyword evidence="1" id="KW-1133">Transmembrane helix</keyword>
<keyword evidence="1" id="KW-0472">Membrane</keyword>
<feature type="transmembrane region" description="Helical" evidence="1">
    <location>
        <begin position="6"/>
        <end position="28"/>
    </location>
</feature>
<dbReference type="AlphaFoldDB" id="A0A0F9KYN1"/>
<reference evidence="2" key="1">
    <citation type="journal article" date="2015" name="Nature">
        <title>Complex archaea that bridge the gap between prokaryotes and eukaryotes.</title>
        <authorList>
            <person name="Spang A."/>
            <person name="Saw J.H."/>
            <person name="Jorgensen S.L."/>
            <person name="Zaremba-Niedzwiedzka K."/>
            <person name="Martijn J."/>
            <person name="Lind A.E."/>
            <person name="van Eijk R."/>
            <person name="Schleper C."/>
            <person name="Guy L."/>
            <person name="Ettema T.J."/>
        </authorList>
    </citation>
    <scope>NUCLEOTIDE SEQUENCE</scope>
</reference>
<proteinExistence type="predicted"/>